<accession>A0A7S3SMV8</accession>
<dbReference type="PANTHER" id="PTHR37563">
    <property type="entry name" value="PHYTANOYL-COA DIOXYGENASE FAMILY PROTEIN (AFU_ORTHOLOGUE AFUA_2G03330)"/>
    <property type="match status" value="1"/>
</dbReference>
<reference evidence="1" key="1">
    <citation type="submission" date="2021-01" db="EMBL/GenBank/DDBJ databases">
        <authorList>
            <person name="Corre E."/>
            <person name="Pelletier E."/>
            <person name="Niang G."/>
            <person name="Scheremetjew M."/>
            <person name="Finn R."/>
            <person name="Kale V."/>
            <person name="Holt S."/>
            <person name="Cochrane G."/>
            <person name="Meng A."/>
            <person name="Brown T."/>
            <person name="Cohen L."/>
        </authorList>
    </citation>
    <scope>NUCLEOTIDE SEQUENCE</scope>
    <source>
        <strain evidence="1">379</strain>
    </source>
</reference>
<dbReference type="PANTHER" id="PTHR37563:SF2">
    <property type="entry name" value="PHYTANOYL-COA DIOXYGENASE FAMILY PROTEIN (AFU_ORTHOLOGUE AFUA_2G03330)"/>
    <property type="match status" value="1"/>
</dbReference>
<proteinExistence type="predicted"/>
<gene>
    <name evidence="1" type="ORF">EHUX00137_LOCUS22982</name>
</gene>
<organism evidence="1">
    <name type="scientific">Emiliania huxleyi</name>
    <name type="common">Coccolithophore</name>
    <name type="synonym">Pontosphaera huxleyi</name>
    <dbReference type="NCBI Taxonomy" id="2903"/>
    <lineage>
        <taxon>Eukaryota</taxon>
        <taxon>Haptista</taxon>
        <taxon>Haptophyta</taxon>
        <taxon>Prymnesiophyceae</taxon>
        <taxon>Isochrysidales</taxon>
        <taxon>Noelaerhabdaceae</taxon>
        <taxon>Emiliania</taxon>
    </lineage>
</organism>
<dbReference type="InterPro" id="IPR051961">
    <property type="entry name" value="Fungal_Metabolite_Diox"/>
</dbReference>
<evidence type="ECO:0000313" key="1">
    <source>
        <dbReference type="EMBL" id="CAE0558455.1"/>
    </source>
</evidence>
<dbReference type="Gene3D" id="2.60.120.620">
    <property type="entry name" value="q2cbj1_9rhob like domain"/>
    <property type="match status" value="1"/>
</dbReference>
<name>A0A7S3SMV8_EMIHU</name>
<dbReference type="EMBL" id="HBIR01029723">
    <property type="protein sequence ID" value="CAE0558455.1"/>
    <property type="molecule type" value="Transcribed_RNA"/>
</dbReference>
<dbReference type="SUPFAM" id="SSF51197">
    <property type="entry name" value="Clavaminate synthase-like"/>
    <property type="match status" value="1"/>
</dbReference>
<evidence type="ECO:0008006" key="2">
    <source>
        <dbReference type="Google" id="ProtNLM"/>
    </source>
</evidence>
<protein>
    <recommendedName>
        <fullName evidence="2">Phytanoyl-CoA dioxygenase</fullName>
    </recommendedName>
</protein>
<sequence>MQARGFIVGKTAVAPSACASIRTNALAQARAQAVEERRRRPIAVLARALGLTARLEAREAAAESCKPHEQRGITGPHGRLLIPVSPDTPFVASALRAAFQGLGGEAAARQAGLTPAAWLVELAVLVALPGAAEQPPHLDVLPRDALSMATLFLPLQETTAANGATVLYPAPPSEVAARCDWDAMQRGAGGGRTFSADGTDTADDTVGAAEARMRAEFAEDAAASAGLSMPVSSPWTRFSKPALGLGAPLSMALKAGDALWMDYRCFHHGGANRSDELRAVLYATFSEDREEGEGAETMDAEAGHGDHTSFSMAPREQCHCLSKYLGARL</sequence>
<dbReference type="AlphaFoldDB" id="A0A7S3SMV8"/>